<dbReference type="EMBL" id="PCYI01000006">
    <property type="protein sequence ID" value="PIR45111.1"/>
    <property type="molecule type" value="Genomic_DNA"/>
</dbReference>
<reference evidence="1 2" key="1">
    <citation type="submission" date="2017-09" db="EMBL/GenBank/DDBJ databases">
        <title>Depth-based differentiation of microbial function through sediment-hosted aquifers and enrichment of novel symbionts in the deep terrestrial subsurface.</title>
        <authorList>
            <person name="Probst A.J."/>
            <person name="Ladd B."/>
            <person name="Jarett J.K."/>
            <person name="Geller-Mcgrath D.E."/>
            <person name="Sieber C.M."/>
            <person name="Emerson J.B."/>
            <person name="Anantharaman K."/>
            <person name="Thomas B.C."/>
            <person name="Malmstrom R."/>
            <person name="Stieglmeier M."/>
            <person name="Klingl A."/>
            <person name="Woyke T."/>
            <person name="Ryan C.M."/>
            <person name="Banfield J.F."/>
        </authorList>
    </citation>
    <scope>NUCLEOTIDE SEQUENCE [LARGE SCALE GENOMIC DNA]</scope>
    <source>
        <strain evidence="1">CG10_big_fil_rev_8_21_14_0_10_51_16</strain>
    </source>
</reference>
<dbReference type="AlphaFoldDB" id="A0A2H0REY2"/>
<evidence type="ECO:0000313" key="1">
    <source>
        <dbReference type="EMBL" id="PIR45111.1"/>
    </source>
</evidence>
<proteinExistence type="predicted"/>
<organism evidence="1 2">
    <name type="scientific">Candidatus Vogelbacteria bacterium CG10_big_fil_rev_8_21_14_0_10_51_16</name>
    <dbReference type="NCBI Taxonomy" id="1975045"/>
    <lineage>
        <taxon>Bacteria</taxon>
        <taxon>Candidatus Vogeliibacteriota</taxon>
    </lineage>
</organism>
<dbReference type="Proteomes" id="UP000228767">
    <property type="component" value="Unassembled WGS sequence"/>
</dbReference>
<comment type="caution">
    <text evidence="1">The sequence shown here is derived from an EMBL/GenBank/DDBJ whole genome shotgun (WGS) entry which is preliminary data.</text>
</comment>
<sequence>MLLTFPNQLNEKHASFVPRLAFPKNIFHRTYSTAQAIFRSKPARETNDIVFVLVKLIRKGQ</sequence>
<gene>
    <name evidence="1" type="ORF">COV10_01130</name>
</gene>
<evidence type="ECO:0000313" key="2">
    <source>
        <dbReference type="Proteomes" id="UP000228767"/>
    </source>
</evidence>
<accession>A0A2H0REY2</accession>
<name>A0A2H0REY2_9BACT</name>
<protein>
    <submittedName>
        <fullName evidence="1">Uncharacterized protein</fullName>
    </submittedName>
</protein>